<protein>
    <recommendedName>
        <fullName evidence="3">GNAT family N-acetyltransferase</fullName>
    </recommendedName>
</protein>
<dbReference type="SUPFAM" id="SSF55729">
    <property type="entry name" value="Acyl-CoA N-acyltransferases (Nat)"/>
    <property type="match status" value="1"/>
</dbReference>
<proteinExistence type="predicted"/>
<keyword evidence="2" id="KW-1185">Reference proteome</keyword>
<reference evidence="1 2" key="1">
    <citation type="submission" date="2013-10" db="EMBL/GenBank/DDBJ databases">
        <title>Salinisphaera japonica YTM-1 Genome Sequencing.</title>
        <authorList>
            <person name="Lai Q."/>
            <person name="Li C."/>
            <person name="Shao Z."/>
        </authorList>
    </citation>
    <scope>NUCLEOTIDE SEQUENCE [LARGE SCALE GENOMIC DNA]</scope>
    <source>
        <strain evidence="1 2">YTM-1</strain>
    </source>
</reference>
<name>A0A423PKT0_9GAMM</name>
<sequence length="380" mass="43011">MPNFRQIESILDIDRQAWDALVGTEQPFARHGFLAALEASGSVSADQGWQPAHGLLEADDGSLIGAAPMYVKDHSFGEFVFDFAWANAYRQVGLSYYPKLINAIPFSPVAGPRLLADSETTRKLLADVLVELPERMGVSSLHSLFDDDTSAAALMGAGAHARRGCQYRWFNRGYRNFDDFLSYLSSKRRKEINRERRRMREAGVRVEVLGPDDIDDTLWDILYAFYGRTYAIRGQDPYLTRAFFSELTQRMPEHVRFFVAYHHDEPVGMAFMLLGGDTLYGRHWGCATDYHSLHFETCYYAGIDYCIEHGLACFDAGAQGEHKIRRGFEPIPTWSSHVIADPRLESAIADFVEREADMMVDFEAEQRARASFDALPSNIS</sequence>
<dbReference type="Gene3D" id="3.40.630.30">
    <property type="match status" value="1"/>
</dbReference>
<dbReference type="InterPro" id="IPR007434">
    <property type="entry name" value="FemAB-like"/>
</dbReference>
<dbReference type="InParanoid" id="A0A423PKT0"/>
<dbReference type="RefSeq" id="WP_123658798.1">
    <property type="nucleotide sequence ID" value="NZ_AYKG01000037.1"/>
</dbReference>
<dbReference type="PANTHER" id="PTHR47017:SF1">
    <property type="entry name" value="ACYL-COA"/>
    <property type="match status" value="1"/>
</dbReference>
<dbReference type="Pfam" id="PF04339">
    <property type="entry name" value="FemAB_like"/>
    <property type="match status" value="1"/>
</dbReference>
<dbReference type="AlphaFoldDB" id="A0A423PKT0"/>
<evidence type="ECO:0000313" key="1">
    <source>
        <dbReference type="EMBL" id="ROO26132.1"/>
    </source>
</evidence>
<dbReference type="Proteomes" id="UP000285310">
    <property type="component" value="Unassembled WGS sequence"/>
</dbReference>
<dbReference type="OrthoDB" id="9776898at2"/>
<dbReference type="InterPro" id="IPR016181">
    <property type="entry name" value="Acyl_CoA_acyltransferase"/>
</dbReference>
<accession>A0A423PKT0</accession>
<evidence type="ECO:0000313" key="2">
    <source>
        <dbReference type="Proteomes" id="UP000285310"/>
    </source>
</evidence>
<gene>
    <name evidence="1" type="ORF">SAJA_11580</name>
</gene>
<evidence type="ECO:0008006" key="3">
    <source>
        <dbReference type="Google" id="ProtNLM"/>
    </source>
</evidence>
<dbReference type="EMBL" id="AYKG01000037">
    <property type="protein sequence ID" value="ROO26132.1"/>
    <property type="molecule type" value="Genomic_DNA"/>
</dbReference>
<organism evidence="1 2">
    <name type="scientific">Salinisphaera japonica YTM-1</name>
    <dbReference type="NCBI Taxonomy" id="1209778"/>
    <lineage>
        <taxon>Bacteria</taxon>
        <taxon>Pseudomonadati</taxon>
        <taxon>Pseudomonadota</taxon>
        <taxon>Gammaproteobacteria</taxon>
        <taxon>Salinisphaerales</taxon>
        <taxon>Salinisphaeraceae</taxon>
        <taxon>Salinisphaera</taxon>
    </lineage>
</organism>
<comment type="caution">
    <text evidence="1">The sequence shown here is derived from an EMBL/GenBank/DDBJ whole genome shotgun (WGS) entry which is preliminary data.</text>
</comment>
<dbReference type="PANTHER" id="PTHR47017">
    <property type="entry name" value="ACYL-COA"/>
    <property type="match status" value="1"/>
</dbReference>